<dbReference type="EMBL" id="CP015897">
    <property type="protein sequence ID" value="ARD99036.1"/>
    <property type="molecule type" value="Genomic_DNA"/>
</dbReference>
<evidence type="ECO:0000313" key="6">
    <source>
        <dbReference type="EMBL" id="ARE20978.1"/>
    </source>
</evidence>
<evidence type="ECO:0000313" key="3">
    <source>
        <dbReference type="EMBL" id="ARD96339.1"/>
    </source>
</evidence>
<dbReference type="SUPFAM" id="SSF52317">
    <property type="entry name" value="Class I glutamine amidotransferase-like"/>
    <property type="match status" value="1"/>
</dbReference>
<dbReference type="EMBL" id="CP015904">
    <property type="protein sequence ID" value="ARE13623.1"/>
    <property type="molecule type" value="Genomic_DNA"/>
</dbReference>
<dbReference type="Pfam" id="PF00117">
    <property type="entry name" value="GATase"/>
    <property type="match status" value="1"/>
</dbReference>
<dbReference type="Proteomes" id="UP000052991">
    <property type="component" value="Unassembled WGS sequence"/>
</dbReference>
<evidence type="ECO:0000313" key="9">
    <source>
        <dbReference type="EMBL" id="QRZ34959.1"/>
    </source>
</evidence>
<reference evidence="9" key="5">
    <citation type="submission" date="2023-04" db="EMBL/GenBank/DDBJ databases">
        <authorList>
            <person name="McDonnell B."/>
        </authorList>
    </citation>
    <scope>NUCLEOTIDE SEQUENCE</scope>
    <source>
        <strain evidence="9">223</strain>
        <strain evidence="6">UC06</strain>
    </source>
</reference>
<dbReference type="InterPro" id="IPR050472">
    <property type="entry name" value="Anth_synth/Amidotransfase"/>
</dbReference>
<dbReference type="Gene3D" id="3.40.50.880">
    <property type="match status" value="1"/>
</dbReference>
<dbReference type="PANTHER" id="PTHR43418">
    <property type="entry name" value="MULTIFUNCTIONAL TRYPTOPHAN BIOSYNTHESIS PROTEIN-RELATED"/>
    <property type="match status" value="1"/>
</dbReference>
<evidence type="ECO:0000313" key="8">
    <source>
        <dbReference type="EMBL" id="KSU26623.1"/>
    </source>
</evidence>
<dbReference type="PRINTS" id="PR00096">
    <property type="entry name" value="GATASE"/>
</dbReference>
<evidence type="ECO:0000256" key="1">
    <source>
        <dbReference type="ARBA" id="ARBA00022962"/>
    </source>
</evidence>
<evidence type="ECO:0000313" key="5">
    <source>
        <dbReference type="EMBL" id="ARE13623.1"/>
    </source>
</evidence>
<dbReference type="InterPro" id="IPR006221">
    <property type="entry name" value="TrpG/PapA_dom"/>
</dbReference>
<keyword evidence="1" id="KW-0315">Glutamine amidotransferase</keyword>
<dbReference type="Proteomes" id="UP000192085">
    <property type="component" value="Chromosome"/>
</dbReference>
<dbReference type="Proteomes" id="UP000192067">
    <property type="component" value="Chromosome"/>
</dbReference>
<evidence type="ECO:0000313" key="13">
    <source>
        <dbReference type="Proteomes" id="UP000192085"/>
    </source>
</evidence>
<evidence type="ECO:0000313" key="7">
    <source>
        <dbReference type="EMBL" id="KSU16495.1"/>
    </source>
</evidence>
<dbReference type="EMBL" id="CP031926">
    <property type="protein sequence ID" value="QRZ34959.1"/>
    <property type="molecule type" value="Genomic_DNA"/>
</dbReference>
<dbReference type="InterPro" id="IPR017926">
    <property type="entry name" value="GATASE"/>
</dbReference>
<dbReference type="OMA" id="HDNEAMF"/>
<dbReference type="GO" id="GO:0016740">
    <property type="term" value="F:transferase activity"/>
    <property type="evidence" value="ECO:0007669"/>
    <property type="project" value="UniProtKB-KW"/>
</dbReference>
<dbReference type="GO" id="GO:0005829">
    <property type="term" value="C:cytosol"/>
    <property type="evidence" value="ECO:0007669"/>
    <property type="project" value="TreeGrafter"/>
</dbReference>
<reference evidence="9" key="4">
    <citation type="journal article" date="2020" name="Mol. Microbiol.">
        <title>The CWPS Rubik's cube: Linking diversity of cell wall polysaccharide structures with the encoded biosynthetic machinery of selected Lactococcus lactis strains.</title>
        <authorList>
            <person name="Mahony J."/>
            <person name="Frantzen C."/>
            <person name="Vinogradov E."/>
            <person name="Sadovskaya I."/>
            <person name="Theodorou I."/>
            <person name="Kelleher P."/>
            <person name="Chapot-Chartier M.P."/>
            <person name="Cambillau C."/>
            <person name="Holo H."/>
            <person name="van Sinderen D."/>
        </authorList>
    </citation>
    <scope>NUCLEOTIDE SEQUENCE</scope>
    <source>
        <strain evidence="9">223</strain>
    </source>
</reference>
<evidence type="ECO:0000313" key="10">
    <source>
        <dbReference type="Proteomes" id="UP000052991"/>
    </source>
</evidence>
<dbReference type="EMBL" id="CP090823">
    <property type="protein sequence ID" value="ARD96339.1"/>
    <property type="molecule type" value="Genomic_DNA"/>
</dbReference>
<reference evidence="12 13" key="2">
    <citation type="journal article" date="2017" name="BMC Genomics">
        <title>Comparative and functional genomics of the Lactococcus lactis taxon; insights into evolution and niche adaptation.</title>
        <authorList>
            <person name="Kelleher P."/>
            <person name="Bottacini F."/>
            <person name="Mahony J."/>
            <person name="Kilcawley K.N."/>
            <person name="van Sinderen D."/>
        </authorList>
    </citation>
    <scope>NUCLEOTIDE SEQUENCE [LARGE SCALE GENOMIC DNA]</scope>
    <source>
        <strain evidence="4 13">275</strain>
        <strain evidence="6 14">UC06</strain>
        <strain evidence="5 12">UC11</strain>
    </source>
</reference>
<keyword evidence="7" id="KW-0808">Transferase</keyword>
<reference evidence="3" key="6">
    <citation type="submission" date="2023-09" db="EMBL/GenBank/DDBJ databases">
        <title>Complete Genomes and Methylome analysis of Lactococcus lactis subs lactis strains.</title>
        <authorList>
            <person name="Fomenkov A."/>
            <person name="McDonnell B."/>
            <person name="Sun L."/>
            <person name="Van Sinderen D."/>
            <person name="Roberts R.J."/>
        </authorList>
    </citation>
    <scope>NUCLEOTIDE SEQUENCE</scope>
    <source>
        <strain evidence="3">229</strain>
    </source>
</reference>
<sequence length="193" mass="21822">MKLLLIDNYDSFTYLLAQYFEELDCSVTVVNDQDKMSQKIRISPDFICENYDAIIISPGPKTPKEAVFSRDVVQLYAGKIPMLGICLGQQVIAECFGGNVVLGERPMHGKISVIRHNCQGIFKGLPQNLKVARYHSLIVDKLPNDFEIDAQSEDGVIQAIHQPKLKLWALQFHPESLVTEYGHEMLNNFLKVV</sequence>
<dbReference type="CDD" id="cd01743">
    <property type="entry name" value="GATase1_Anthranilate_Synthase"/>
    <property type="match status" value="1"/>
</dbReference>
<dbReference type="PROSITE" id="PS51273">
    <property type="entry name" value="GATASE_TYPE_1"/>
    <property type="match status" value="1"/>
</dbReference>
<dbReference type="EMBL" id="LKLW01000090">
    <property type="protein sequence ID" value="KSU26623.1"/>
    <property type="molecule type" value="Genomic_DNA"/>
</dbReference>
<dbReference type="Proteomes" id="UP000053612">
    <property type="component" value="Unassembled WGS sequence"/>
</dbReference>
<accession>A0A0A7T059</accession>
<dbReference type="PANTHER" id="PTHR43418:SF4">
    <property type="entry name" value="MULTIFUNCTIONAL TRYPTOPHAN BIOSYNTHESIS PROTEIN"/>
    <property type="match status" value="1"/>
</dbReference>
<dbReference type="GO" id="GO:0000162">
    <property type="term" value="P:L-tryptophan biosynthetic process"/>
    <property type="evidence" value="ECO:0007669"/>
    <property type="project" value="TreeGrafter"/>
</dbReference>
<dbReference type="Proteomes" id="UP000663169">
    <property type="component" value="Chromosome"/>
</dbReference>
<dbReference type="RefSeq" id="WP_003130249.1">
    <property type="nucleotide sequence ID" value="NZ_BJMA01000020.1"/>
</dbReference>
<evidence type="ECO:0000259" key="2">
    <source>
        <dbReference type="Pfam" id="PF00117"/>
    </source>
</evidence>
<evidence type="ECO:0000313" key="4">
    <source>
        <dbReference type="EMBL" id="ARD99036.1"/>
    </source>
</evidence>
<dbReference type="AlphaFoldDB" id="A0A0A7T059"/>
<dbReference type="PRINTS" id="PR00099">
    <property type="entry name" value="CPSGATASE"/>
</dbReference>
<dbReference type="NCBIfam" id="TIGR00566">
    <property type="entry name" value="trpG_papA"/>
    <property type="match status" value="1"/>
</dbReference>
<dbReference type="GO" id="GO:0004049">
    <property type="term" value="F:anthranilate synthase activity"/>
    <property type="evidence" value="ECO:0007669"/>
    <property type="project" value="TreeGrafter"/>
</dbReference>
<proteinExistence type="predicted"/>
<dbReference type="PRINTS" id="PR00097">
    <property type="entry name" value="ANTSNTHASEII"/>
</dbReference>
<evidence type="ECO:0000313" key="14">
    <source>
        <dbReference type="Proteomes" id="UP000192095"/>
    </source>
</evidence>
<dbReference type="EMBL" id="CP015902">
    <property type="protein sequence ID" value="ARE20978.1"/>
    <property type="molecule type" value="Genomic_DNA"/>
</dbReference>
<gene>
    <name evidence="9" type="ORF">LL223_1306</name>
    <name evidence="3" type="ORF">LL229_1458</name>
    <name evidence="4" type="ORF">LL275_1408</name>
    <name evidence="6" type="ORF">LLUC06_1433</name>
    <name evidence="5" type="ORF">LLUC11_1291</name>
    <name evidence="7" type="ORF">LMG9449_1962</name>
    <name evidence="8" type="ORF">N42_1561</name>
</gene>
<dbReference type="FunFam" id="3.40.50.880:FF:000003">
    <property type="entry name" value="Anthranilate synthase component II"/>
    <property type="match status" value="1"/>
</dbReference>
<evidence type="ECO:0000313" key="12">
    <source>
        <dbReference type="Proteomes" id="UP000192067"/>
    </source>
</evidence>
<organism evidence="7 11">
    <name type="scientific">Lactococcus lactis subsp. lactis</name>
    <name type="common">Streptococcus lactis</name>
    <dbReference type="NCBI Taxonomy" id="1360"/>
    <lineage>
        <taxon>Bacteria</taxon>
        <taxon>Bacillati</taxon>
        <taxon>Bacillota</taxon>
        <taxon>Bacilli</taxon>
        <taxon>Lactobacillales</taxon>
        <taxon>Streptococcaceae</taxon>
        <taxon>Lactococcus</taxon>
    </lineage>
</organism>
<reference evidence="10 11" key="1">
    <citation type="submission" date="2015-10" db="EMBL/GenBank/DDBJ databases">
        <title>Draft Genome Sequences of 11 Lactococcus lactis subspecies cremoris strains.</title>
        <authorList>
            <person name="Wels M."/>
            <person name="Backus L."/>
            <person name="Boekhorst J."/>
            <person name="Dijkstra A."/>
            <person name="Beerthuizen M."/>
            <person name="Kelly W."/>
            <person name="Siezen R."/>
            <person name="Bachmann H."/>
            <person name="Van Hijum S."/>
        </authorList>
    </citation>
    <scope>NUCLEOTIDE SEQUENCE [LARGE SCALE GENOMIC DNA]</scope>
    <source>
        <strain evidence="11">LMG9449</strain>
        <strain evidence="10">N42</strain>
    </source>
</reference>
<name>A0A0A7T059_LACLL</name>
<dbReference type="PATRIC" id="fig|1360.102.peg.1786"/>
<evidence type="ECO:0000313" key="11">
    <source>
        <dbReference type="Proteomes" id="UP000053612"/>
    </source>
</evidence>
<protein>
    <submittedName>
        <fullName evidence="3 4">Anthranilate synthase component II</fullName>
    </submittedName>
    <submittedName>
        <fullName evidence="7">Para-aminobenzoate synthase amidotransferase component</fullName>
    </submittedName>
</protein>
<dbReference type="InterPro" id="IPR029062">
    <property type="entry name" value="Class_I_gatase-like"/>
</dbReference>
<reference evidence="7" key="3">
    <citation type="journal article" date="2017" name="Genome Announc.">
        <title>Draft Genome Sequences of 24 Lactococcus lactis Strains.</title>
        <authorList>
            <person name="Backus L."/>
            <person name="Wels M."/>
            <person name="Boekhorst J."/>
            <person name="Dijkstra A.R."/>
            <person name="Beerthuyzen M."/>
            <person name="Kelly W.J."/>
            <person name="Siezen R.J."/>
            <person name="van Hijum S.A."/>
            <person name="Bachmann H."/>
        </authorList>
    </citation>
    <scope>NUCLEOTIDE SEQUENCE</scope>
    <source>
        <strain evidence="7">LMG9447</strain>
        <strain evidence="8">N42</strain>
    </source>
</reference>
<feature type="domain" description="Glutamine amidotransferase" evidence="2">
    <location>
        <begin position="4"/>
        <end position="191"/>
    </location>
</feature>
<dbReference type="Proteomes" id="UP000192095">
    <property type="component" value="Chromosome"/>
</dbReference>
<dbReference type="EMBL" id="LKLS01000154">
    <property type="protein sequence ID" value="KSU16495.1"/>
    <property type="molecule type" value="Genomic_DNA"/>
</dbReference>
<dbReference type="Proteomes" id="UP001055586">
    <property type="component" value="Chromosome"/>
</dbReference>